<accession>A0A9N9DPN6</accession>
<gene>
    <name evidence="1" type="ORF">PBRASI_LOCUS10118</name>
</gene>
<keyword evidence="2" id="KW-1185">Reference proteome</keyword>
<proteinExistence type="predicted"/>
<sequence length="153" mass="17583">MIGHPTKDWPFYKGLAEPYFSVPFPLSDPNYYFSKSSHDLRHKRACAVAGNNLLRFLRYYIPGNREQLFAKHASRHHVREAARYLLTSAFNTFVLLPFYTKNPASIFEFIVAFMGSDAYKLNPIYVINQSRLRGPEDRVELGGNRTGPLVRGP</sequence>
<evidence type="ECO:0000313" key="2">
    <source>
        <dbReference type="Proteomes" id="UP000789739"/>
    </source>
</evidence>
<dbReference type="EMBL" id="CAJVPI010002690">
    <property type="protein sequence ID" value="CAG8647797.1"/>
    <property type="molecule type" value="Genomic_DNA"/>
</dbReference>
<reference evidence="1" key="1">
    <citation type="submission" date="2021-06" db="EMBL/GenBank/DDBJ databases">
        <authorList>
            <person name="Kallberg Y."/>
            <person name="Tangrot J."/>
            <person name="Rosling A."/>
        </authorList>
    </citation>
    <scope>NUCLEOTIDE SEQUENCE</scope>
    <source>
        <strain evidence="1">BR232B</strain>
    </source>
</reference>
<comment type="caution">
    <text evidence="1">The sequence shown here is derived from an EMBL/GenBank/DDBJ whole genome shotgun (WGS) entry which is preliminary data.</text>
</comment>
<dbReference type="Proteomes" id="UP000789739">
    <property type="component" value="Unassembled WGS sequence"/>
</dbReference>
<protein>
    <submittedName>
        <fullName evidence="1">6022_t:CDS:1</fullName>
    </submittedName>
</protein>
<name>A0A9N9DPN6_9GLOM</name>
<organism evidence="1 2">
    <name type="scientific">Paraglomus brasilianum</name>
    <dbReference type="NCBI Taxonomy" id="144538"/>
    <lineage>
        <taxon>Eukaryota</taxon>
        <taxon>Fungi</taxon>
        <taxon>Fungi incertae sedis</taxon>
        <taxon>Mucoromycota</taxon>
        <taxon>Glomeromycotina</taxon>
        <taxon>Glomeromycetes</taxon>
        <taxon>Paraglomerales</taxon>
        <taxon>Paraglomeraceae</taxon>
        <taxon>Paraglomus</taxon>
    </lineage>
</organism>
<evidence type="ECO:0000313" key="1">
    <source>
        <dbReference type="EMBL" id="CAG8647797.1"/>
    </source>
</evidence>
<dbReference type="AlphaFoldDB" id="A0A9N9DPN6"/>